<dbReference type="PANTHER" id="PTHR33209:SF1">
    <property type="entry name" value="PEPTIDASE S49 DOMAIN-CONTAINING PROTEIN"/>
    <property type="match status" value="1"/>
</dbReference>
<dbReference type="AlphaFoldDB" id="A0A5A7MMK4"/>
<keyword evidence="3" id="KW-0378">Hydrolase</keyword>
<reference evidence="6 7" key="1">
    <citation type="journal article" date="2019" name="Microbiol. Resour. Announc.">
        <title>Draft Genome Sequence of Comamonas testosteroni TA441, a Bacterium That Has a Cryptic Phenol Degradation Gene Cluster.</title>
        <authorList>
            <person name="Arai H."/>
            <person name="Ishii M."/>
        </authorList>
    </citation>
    <scope>NUCLEOTIDE SEQUENCE [LARGE SCALE GENOMIC DNA]</scope>
    <source>
        <strain evidence="6 7">TA441</strain>
    </source>
</reference>
<evidence type="ECO:0000313" key="6">
    <source>
        <dbReference type="EMBL" id="GEQ78051.1"/>
    </source>
</evidence>
<comment type="similarity">
    <text evidence="1">Belongs to the peptidase S49 family.</text>
</comment>
<name>A0A5A7MMK4_COMTE</name>
<protein>
    <recommendedName>
        <fullName evidence="5">Peptidase S49 domain-containing protein</fullName>
    </recommendedName>
</protein>
<dbReference type="EMBL" id="BKBW01000023">
    <property type="protein sequence ID" value="GEQ78051.1"/>
    <property type="molecule type" value="Genomic_DNA"/>
</dbReference>
<evidence type="ECO:0000313" key="7">
    <source>
        <dbReference type="Proteomes" id="UP000323105"/>
    </source>
</evidence>
<comment type="caution">
    <text evidence="6">The sequence shown here is derived from an EMBL/GenBank/DDBJ whole genome shotgun (WGS) entry which is preliminary data.</text>
</comment>
<evidence type="ECO:0000256" key="3">
    <source>
        <dbReference type="ARBA" id="ARBA00022801"/>
    </source>
</evidence>
<dbReference type="Proteomes" id="UP000323105">
    <property type="component" value="Unassembled WGS sequence"/>
</dbReference>
<feature type="domain" description="Peptidase S49" evidence="5">
    <location>
        <begin position="143"/>
        <end position="288"/>
    </location>
</feature>
<organism evidence="6 7">
    <name type="scientific">Comamonas testosteroni</name>
    <name type="common">Pseudomonas testosteroni</name>
    <dbReference type="NCBI Taxonomy" id="285"/>
    <lineage>
        <taxon>Bacteria</taxon>
        <taxon>Pseudomonadati</taxon>
        <taxon>Pseudomonadota</taxon>
        <taxon>Betaproteobacteria</taxon>
        <taxon>Burkholderiales</taxon>
        <taxon>Comamonadaceae</taxon>
        <taxon>Comamonas</taxon>
    </lineage>
</organism>
<dbReference type="GO" id="GO:0008236">
    <property type="term" value="F:serine-type peptidase activity"/>
    <property type="evidence" value="ECO:0007669"/>
    <property type="project" value="UniProtKB-KW"/>
</dbReference>
<keyword evidence="2" id="KW-0645">Protease</keyword>
<dbReference type="InterPro" id="IPR029045">
    <property type="entry name" value="ClpP/crotonase-like_dom_sf"/>
</dbReference>
<dbReference type="Gene3D" id="3.90.226.10">
    <property type="entry name" value="2-enoyl-CoA Hydratase, Chain A, domain 1"/>
    <property type="match status" value="1"/>
</dbReference>
<evidence type="ECO:0000259" key="5">
    <source>
        <dbReference type="Pfam" id="PF01343"/>
    </source>
</evidence>
<evidence type="ECO:0000256" key="1">
    <source>
        <dbReference type="ARBA" id="ARBA00008683"/>
    </source>
</evidence>
<evidence type="ECO:0000256" key="2">
    <source>
        <dbReference type="ARBA" id="ARBA00022670"/>
    </source>
</evidence>
<proteinExistence type="inferred from homology"/>
<dbReference type="PANTHER" id="PTHR33209">
    <property type="entry name" value="PROTEASE 4"/>
    <property type="match status" value="1"/>
</dbReference>
<keyword evidence="4" id="KW-0720">Serine protease</keyword>
<dbReference type="GO" id="GO:0006508">
    <property type="term" value="P:proteolysis"/>
    <property type="evidence" value="ECO:0007669"/>
    <property type="project" value="UniProtKB-KW"/>
</dbReference>
<evidence type="ECO:0000256" key="4">
    <source>
        <dbReference type="ARBA" id="ARBA00022825"/>
    </source>
</evidence>
<dbReference type="Pfam" id="PF01343">
    <property type="entry name" value="Peptidase_S49"/>
    <property type="match status" value="1"/>
</dbReference>
<dbReference type="SUPFAM" id="SSF52096">
    <property type="entry name" value="ClpP/crotonase"/>
    <property type="match status" value="1"/>
</dbReference>
<dbReference type="InterPro" id="IPR033855">
    <property type="entry name" value="Protein_C"/>
</dbReference>
<dbReference type="RefSeq" id="WP_149357276.1">
    <property type="nucleotide sequence ID" value="NZ_BKBW01000023.1"/>
</dbReference>
<sequence length="314" mass="33705">MKNYPRIASMIFNTPQMVREDWLDMAVNWANQAMNLNIVNLHPGGQVMAMEDDEPVNAISPAERRLNAARESGVYVLPIHGVLVSRSAHMDMCTTMTSYEGIRTQLQAAMADDAVEHIALDVDSPGGSATGMTDLAEEIFAARSIKPITAIVNFSSYSAAYGLASAANEIVLSNSSGVGSIGVIARHVDMSKRYEEQGIKVTTIFAGARKADLASDAPLSTEAAQWLSELVQQNYAEFTELVARNRGLTVGAVRGTEAGVYFGAKGIEMGLADRIEPPQAAINRIAASVHSNRKPQPVRSFSARAAAMNCQTQS</sequence>
<accession>A0A5A7MMK4</accession>
<gene>
    <name evidence="6" type="ORF">CTTA_5056</name>
</gene>
<dbReference type="CDD" id="cd07022">
    <property type="entry name" value="S49_Sppa_36K_type"/>
    <property type="match status" value="1"/>
</dbReference>
<dbReference type="InterPro" id="IPR002142">
    <property type="entry name" value="Peptidase_S49"/>
</dbReference>